<dbReference type="AlphaFoldDB" id="A0A916N141"/>
<feature type="region of interest" description="Disordered" evidence="1">
    <location>
        <begin position="36"/>
        <end position="61"/>
    </location>
</feature>
<dbReference type="EMBL" id="CAJQUM010000001">
    <property type="protein sequence ID" value="CAG4882215.1"/>
    <property type="molecule type" value="Genomic_DNA"/>
</dbReference>
<comment type="caution">
    <text evidence="3">The sequence shown here is derived from an EMBL/GenBank/DDBJ whole genome shotgun (WGS) entry which is preliminary data.</text>
</comment>
<feature type="domain" description="Integrase catalytic" evidence="2">
    <location>
        <begin position="1"/>
        <end position="61"/>
    </location>
</feature>
<proteinExistence type="predicted"/>
<evidence type="ECO:0000259" key="2">
    <source>
        <dbReference type="PROSITE" id="PS50994"/>
    </source>
</evidence>
<dbReference type="Proteomes" id="UP000742786">
    <property type="component" value="Unassembled WGS sequence"/>
</dbReference>
<dbReference type="PROSITE" id="PS50994">
    <property type="entry name" value="INTEGRASE"/>
    <property type="match status" value="1"/>
</dbReference>
<dbReference type="GO" id="GO:0015074">
    <property type="term" value="P:DNA integration"/>
    <property type="evidence" value="ECO:0007669"/>
    <property type="project" value="InterPro"/>
</dbReference>
<name>A0A916N141_9PROT</name>
<dbReference type="InterPro" id="IPR001584">
    <property type="entry name" value="Integrase_cat-core"/>
</dbReference>
<dbReference type="InterPro" id="IPR012337">
    <property type="entry name" value="RNaseH-like_sf"/>
</dbReference>
<accession>A0A916N141</accession>
<reference evidence="3" key="1">
    <citation type="submission" date="2021-04" db="EMBL/GenBank/DDBJ databases">
        <authorList>
            <person name="Hornung B."/>
        </authorList>
    </citation>
    <scope>NUCLEOTIDE SEQUENCE</scope>
    <source>
        <strain evidence="3">G5G6</strain>
    </source>
</reference>
<evidence type="ECO:0000256" key="1">
    <source>
        <dbReference type="SAM" id="MobiDB-lite"/>
    </source>
</evidence>
<dbReference type="GO" id="GO:0003676">
    <property type="term" value="F:nucleic acid binding"/>
    <property type="evidence" value="ECO:0007669"/>
    <property type="project" value="InterPro"/>
</dbReference>
<dbReference type="SUPFAM" id="SSF53098">
    <property type="entry name" value="Ribonuclease H-like"/>
    <property type="match status" value="1"/>
</dbReference>
<organism evidence="3 4">
    <name type="scientific">Georgfuchsia toluolica</name>
    <dbReference type="NCBI Taxonomy" id="424218"/>
    <lineage>
        <taxon>Bacteria</taxon>
        <taxon>Pseudomonadati</taxon>
        <taxon>Pseudomonadota</taxon>
        <taxon>Betaproteobacteria</taxon>
        <taxon>Nitrosomonadales</taxon>
        <taxon>Sterolibacteriaceae</taxon>
        <taxon>Georgfuchsia</taxon>
    </lineage>
</organism>
<sequence length="61" mass="7058">MHGAPRYIRSKNGPEYVSTALMKWALEQQIETAFIDPGKPWQNGTNESFNGKFREERLAME</sequence>
<keyword evidence="4" id="KW-1185">Reference proteome</keyword>
<dbReference type="Gene3D" id="3.30.420.10">
    <property type="entry name" value="Ribonuclease H-like superfamily/Ribonuclease H"/>
    <property type="match status" value="1"/>
</dbReference>
<gene>
    <name evidence="3" type="ORF">GTOL_10097</name>
</gene>
<dbReference type="Pfam" id="PF13683">
    <property type="entry name" value="rve_3"/>
    <property type="match status" value="1"/>
</dbReference>
<protein>
    <recommendedName>
        <fullName evidence="2">Integrase catalytic domain-containing protein</fullName>
    </recommendedName>
</protein>
<feature type="compositionally biased region" description="Basic and acidic residues" evidence="1">
    <location>
        <begin position="52"/>
        <end position="61"/>
    </location>
</feature>
<dbReference type="InterPro" id="IPR036397">
    <property type="entry name" value="RNaseH_sf"/>
</dbReference>
<evidence type="ECO:0000313" key="4">
    <source>
        <dbReference type="Proteomes" id="UP000742786"/>
    </source>
</evidence>
<dbReference type="PANTHER" id="PTHR47515">
    <property type="entry name" value="LOW CALCIUM RESPONSE LOCUS PROTEIN T"/>
    <property type="match status" value="1"/>
</dbReference>
<evidence type="ECO:0000313" key="3">
    <source>
        <dbReference type="EMBL" id="CAG4882215.1"/>
    </source>
</evidence>
<dbReference type="PANTHER" id="PTHR47515:SF2">
    <property type="entry name" value="INTEGRASE CORE DOMAIN PROTEIN"/>
    <property type="match status" value="1"/>
</dbReference>